<name>A0A0M3JH28_ANISI</name>
<reference evidence="1" key="1">
    <citation type="submission" date="2017-02" db="UniProtKB">
        <authorList>
            <consortium name="WormBaseParasite"/>
        </authorList>
    </citation>
    <scope>IDENTIFICATION</scope>
</reference>
<proteinExistence type="predicted"/>
<dbReference type="AlphaFoldDB" id="A0A0M3JH28"/>
<dbReference type="WBParaSite" id="ASIM_0000693801-mRNA-1">
    <property type="protein sequence ID" value="ASIM_0000693801-mRNA-1"/>
    <property type="gene ID" value="ASIM_0000693801"/>
</dbReference>
<evidence type="ECO:0000313" key="1">
    <source>
        <dbReference type="WBParaSite" id="ASIM_0000693801-mRNA-1"/>
    </source>
</evidence>
<organism evidence="1">
    <name type="scientific">Anisakis simplex</name>
    <name type="common">Herring worm</name>
    <dbReference type="NCBI Taxonomy" id="6269"/>
    <lineage>
        <taxon>Eukaryota</taxon>
        <taxon>Metazoa</taxon>
        <taxon>Ecdysozoa</taxon>
        <taxon>Nematoda</taxon>
        <taxon>Chromadorea</taxon>
        <taxon>Rhabditida</taxon>
        <taxon>Spirurina</taxon>
        <taxon>Ascaridomorpha</taxon>
        <taxon>Ascaridoidea</taxon>
        <taxon>Anisakidae</taxon>
        <taxon>Anisakis</taxon>
        <taxon>Anisakis simplex complex</taxon>
    </lineage>
</organism>
<protein>
    <submittedName>
        <fullName evidence="1">Reverse transcriptase domain-containing protein</fullName>
    </submittedName>
</protein>
<sequence length="98" mass="10860">LRTSLIDKAAHASRADLELLQAQSSLLITHAQCSDRANETTTLRSDQQEPFKAGIVPWRGSTRTNDKTEVELLVAIQVAWSTRGQASTFRNTEYGSRS</sequence>
<accession>A0A0M3JH28</accession>